<feature type="transmembrane region" description="Helical" evidence="2">
    <location>
        <begin position="382"/>
        <end position="400"/>
    </location>
</feature>
<dbReference type="OrthoDB" id="437116at2759"/>
<feature type="region of interest" description="Disordered" evidence="1">
    <location>
        <begin position="503"/>
        <end position="526"/>
    </location>
</feature>
<keyword evidence="2" id="KW-0812">Transmembrane</keyword>
<feature type="transmembrane region" description="Helical" evidence="2">
    <location>
        <begin position="196"/>
        <end position="215"/>
    </location>
</feature>
<keyword evidence="4" id="KW-1185">Reference proteome</keyword>
<evidence type="ECO:0000313" key="3">
    <source>
        <dbReference type="EMBL" id="CAE6961602.1"/>
    </source>
</evidence>
<reference evidence="3" key="1">
    <citation type="submission" date="2021-02" db="EMBL/GenBank/DDBJ databases">
        <authorList>
            <person name="Dougan E. K."/>
            <person name="Rhodes N."/>
            <person name="Thang M."/>
            <person name="Chan C."/>
        </authorList>
    </citation>
    <scope>NUCLEOTIDE SEQUENCE</scope>
</reference>
<proteinExistence type="predicted"/>
<keyword evidence="2" id="KW-0472">Membrane</keyword>
<evidence type="ECO:0000256" key="1">
    <source>
        <dbReference type="SAM" id="MobiDB-lite"/>
    </source>
</evidence>
<comment type="caution">
    <text evidence="3">The sequence shown here is derived from an EMBL/GenBank/DDBJ whole genome shotgun (WGS) entry which is preliminary data.</text>
</comment>
<gene>
    <name evidence="3" type="primary">rsmF</name>
    <name evidence="3" type="ORF">SNAT2548_LOCUS1998</name>
</gene>
<feature type="transmembrane region" description="Helical" evidence="2">
    <location>
        <begin position="252"/>
        <end position="270"/>
    </location>
</feature>
<accession>A0A812HUW5</accession>
<dbReference type="Proteomes" id="UP000604046">
    <property type="component" value="Unassembled WGS sequence"/>
</dbReference>
<protein>
    <submittedName>
        <fullName evidence="3">RsmF protein</fullName>
    </submittedName>
</protein>
<feature type="transmembrane region" description="Helical" evidence="2">
    <location>
        <begin position="163"/>
        <end position="184"/>
    </location>
</feature>
<name>A0A812HUW5_9DINO</name>
<evidence type="ECO:0000313" key="4">
    <source>
        <dbReference type="Proteomes" id="UP000604046"/>
    </source>
</evidence>
<feature type="transmembrane region" description="Helical" evidence="2">
    <location>
        <begin position="222"/>
        <end position="240"/>
    </location>
</feature>
<evidence type="ECO:0000256" key="2">
    <source>
        <dbReference type="SAM" id="Phobius"/>
    </source>
</evidence>
<keyword evidence="2" id="KW-1133">Transmembrane helix</keyword>
<feature type="transmembrane region" description="Helical" evidence="2">
    <location>
        <begin position="441"/>
        <end position="459"/>
    </location>
</feature>
<dbReference type="EMBL" id="CAJNDS010000113">
    <property type="protein sequence ID" value="CAE6961602.1"/>
    <property type="molecule type" value="Genomic_DNA"/>
</dbReference>
<organism evidence="3 4">
    <name type="scientific">Symbiodinium natans</name>
    <dbReference type="NCBI Taxonomy" id="878477"/>
    <lineage>
        <taxon>Eukaryota</taxon>
        <taxon>Sar</taxon>
        <taxon>Alveolata</taxon>
        <taxon>Dinophyceae</taxon>
        <taxon>Suessiales</taxon>
        <taxon>Symbiodiniaceae</taxon>
        <taxon>Symbiodinium</taxon>
    </lineage>
</organism>
<feature type="compositionally biased region" description="Polar residues" evidence="1">
    <location>
        <begin position="517"/>
        <end position="526"/>
    </location>
</feature>
<dbReference type="AlphaFoldDB" id="A0A812HUW5"/>
<sequence>MEDGWLSPSETDPFDKGDATMGPSIYTLTDQLIKPITLAAGGMSWALMRHPAGLACDLFVTHAWQEGIFEFSHQLLNSWPFEAQNAWCCMLANPQNLSIERLISDPRSSPFAVALASAKYVLVVPNVHGSVYARLWCVYEAFLAFEHEKIILTATRPCCRAKFWAGSAVFLAFSIGLCMGLWLRNLDGPLEYAAPLTEWLLIIFCSGILVSGCVTMPLCRRVAHLVSAGLAGFFAAVLFVPPDLPEALDSTFATMGVVFWCLMGICVLVSEVDQLNRRAIEESELSLQVGYSGSSSCAKCSREDDSVRIWREIGARSSVVDSTIAVLLRAGMSTASLRRASAAGVDVKNAGDADHATVLYFVTFHAVRLAVCMMMVGSWLGWVVAIIWVWAILGTVLAYVRSQKDGRAFICKVAKKVLALDLLQVIVCKYSELTFKSNARIVLPLGASTAFLTYVLSVIGLDGVAAMPGCGTFLARALLIEIFFSLSQICAPTSRPEPCALCASGNSSDEETASELAESSDSGTPS</sequence>